<reference evidence="3" key="1">
    <citation type="submission" date="2018-05" db="EMBL/GenBank/DDBJ databases">
        <authorList>
            <person name="Lanie J.A."/>
            <person name="Ng W.-L."/>
            <person name="Kazmierczak K.M."/>
            <person name="Andrzejewski T.M."/>
            <person name="Davidsen T.M."/>
            <person name="Wayne K.J."/>
            <person name="Tettelin H."/>
            <person name="Glass J.I."/>
            <person name="Rusch D."/>
            <person name="Podicherti R."/>
            <person name="Tsui H.-C.T."/>
            <person name="Winkler M.E."/>
        </authorList>
    </citation>
    <scope>NUCLEOTIDE SEQUENCE</scope>
</reference>
<dbReference type="InterPro" id="IPR000383">
    <property type="entry name" value="Xaa-Pro-like_dom"/>
</dbReference>
<feature type="domain" description="Xaa-Pro dipeptidyl-peptidase C-terminal" evidence="2">
    <location>
        <begin position="322"/>
        <end position="575"/>
    </location>
</feature>
<dbReference type="Pfam" id="PF08530">
    <property type="entry name" value="PepX_C"/>
    <property type="match status" value="1"/>
</dbReference>
<dbReference type="Gene3D" id="1.10.3020.10">
    <property type="entry name" value="alpha-amino acid ester hydrolase ( Helical cap domain)"/>
    <property type="match status" value="1"/>
</dbReference>
<dbReference type="SMART" id="SM00939">
    <property type="entry name" value="PepX_C"/>
    <property type="match status" value="1"/>
</dbReference>
<dbReference type="PANTHER" id="PTHR43056:SF10">
    <property type="entry name" value="COCE_NOND FAMILY, PUTATIVE (AFU_ORTHOLOGUE AFUA_7G00600)-RELATED"/>
    <property type="match status" value="1"/>
</dbReference>
<dbReference type="Gene3D" id="2.60.120.260">
    <property type="entry name" value="Galactose-binding domain-like"/>
    <property type="match status" value="1"/>
</dbReference>
<keyword evidence="1" id="KW-0378">Hydrolase</keyword>
<evidence type="ECO:0000256" key="1">
    <source>
        <dbReference type="ARBA" id="ARBA00022801"/>
    </source>
</evidence>
<dbReference type="PANTHER" id="PTHR43056">
    <property type="entry name" value="PEPTIDASE S9 PROLYL OLIGOPEPTIDASE"/>
    <property type="match status" value="1"/>
</dbReference>
<dbReference type="NCBIfam" id="TIGR00976">
    <property type="entry name" value="CocE_NonD"/>
    <property type="match status" value="1"/>
</dbReference>
<evidence type="ECO:0000313" key="3">
    <source>
        <dbReference type="EMBL" id="SUZ58747.1"/>
    </source>
</evidence>
<dbReference type="Pfam" id="PF02129">
    <property type="entry name" value="Peptidase_S15"/>
    <property type="match status" value="1"/>
</dbReference>
<dbReference type="AlphaFoldDB" id="A0A381NWC2"/>
<gene>
    <name evidence="3" type="ORF">METZ01_LOCUS11601</name>
</gene>
<dbReference type="InterPro" id="IPR005674">
    <property type="entry name" value="CocE/Ser_esterase"/>
</dbReference>
<dbReference type="InterPro" id="IPR013736">
    <property type="entry name" value="Xaa-Pro_dipept_C"/>
</dbReference>
<evidence type="ECO:0000259" key="2">
    <source>
        <dbReference type="SMART" id="SM00939"/>
    </source>
</evidence>
<dbReference type="SUPFAM" id="SSF49785">
    <property type="entry name" value="Galactose-binding domain-like"/>
    <property type="match status" value="1"/>
</dbReference>
<accession>A0A381NWC2</accession>
<name>A0A381NWC2_9ZZZZ</name>
<protein>
    <recommendedName>
        <fullName evidence="2">Xaa-Pro dipeptidyl-peptidase C-terminal domain-containing protein</fullName>
    </recommendedName>
</protein>
<dbReference type="InterPro" id="IPR008979">
    <property type="entry name" value="Galactose-bd-like_sf"/>
</dbReference>
<sequence>MPDSTSLKMDNNVAVTMRDGVVLYADIYRPDGEGPYPTILQRTPYDKTNSLSNTMLDPIRAAKAGFAVVIQDTRGRHASEGEFYAFRDDIDDGYDTVEWAAAQPWSNGKVGMYGASYVGATQWLAATSRPPHLMTIIPTVTASNYHDGWTYQGGAFELGFNLSWTLLQLTLANFKNVSGVQNVPQERRADLIHDVDNMTEGFSYLPTKDFPGLDSGLAKYYYDWLAHPNFDEYWKKLSIEQHHAEIDVPALHFGGWYDIFLGGTIRNYLGMKDSGANETARNGQKLIIGPWAHGARGSTMAGRHYFGIMADHAATDVDGVHLRWFDHWLNGAENGIIDEAPVRIFVMGDDAWRDEQEWPLARAVQTRYYLHSGGKANSKHGDGSLSTINPQSEAPDVYLYNPANPVPTTGGALCCNPYFAANGAYDQNEVEERQDVLVYSTLPMEKDMEATGPVTVTLWASTSATDTDFTAKLVDVCEDGCARNLTDGIIRARYRDSMSNPAPLEPGRAYCYEIDLWATSNVFKAGHQIRLEVSSSNFPRFDRNTNTGNIIAEDTELRPALQTVFHNGQQASYVSLSIVPR</sequence>
<dbReference type="EMBL" id="UINC01000639">
    <property type="protein sequence ID" value="SUZ58747.1"/>
    <property type="molecule type" value="Genomic_DNA"/>
</dbReference>
<dbReference type="SUPFAM" id="SSF53474">
    <property type="entry name" value="alpha/beta-Hydrolases"/>
    <property type="match status" value="1"/>
</dbReference>
<dbReference type="GO" id="GO:0008239">
    <property type="term" value="F:dipeptidyl-peptidase activity"/>
    <property type="evidence" value="ECO:0007669"/>
    <property type="project" value="InterPro"/>
</dbReference>
<proteinExistence type="predicted"/>
<organism evidence="3">
    <name type="scientific">marine metagenome</name>
    <dbReference type="NCBI Taxonomy" id="408172"/>
    <lineage>
        <taxon>unclassified sequences</taxon>
        <taxon>metagenomes</taxon>
        <taxon>ecological metagenomes</taxon>
    </lineage>
</organism>
<dbReference type="InterPro" id="IPR050585">
    <property type="entry name" value="Xaa-Pro_dipeptidyl-ppase/CocE"/>
</dbReference>
<dbReference type="InterPro" id="IPR029058">
    <property type="entry name" value="AB_hydrolase_fold"/>
</dbReference>
<dbReference type="Gene3D" id="3.40.50.1820">
    <property type="entry name" value="alpha/beta hydrolase"/>
    <property type="match status" value="1"/>
</dbReference>